<dbReference type="SMART" id="SM00636">
    <property type="entry name" value="Glyco_18"/>
    <property type="match status" value="1"/>
</dbReference>
<dbReference type="Proteomes" id="UP001151518">
    <property type="component" value="Unassembled WGS sequence"/>
</dbReference>
<dbReference type="InterPro" id="IPR017853">
    <property type="entry name" value="GH"/>
</dbReference>
<gene>
    <name evidence="2" type="ORF">GGI25_004479</name>
</gene>
<dbReference type="OrthoDB" id="76388at2759"/>
<dbReference type="Pfam" id="PF00704">
    <property type="entry name" value="Glyco_hydro_18"/>
    <property type="match status" value="1"/>
</dbReference>
<name>A0A9W8G5G8_9FUNG</name>
<dbReference type="Gene3D" id="3.20.20.80">
    <property type="entry name" value="Glycosidases"/>
    <property type="match status" value="1"/>
</dbReference>
<feature type="domain" description="GH18" evidence="1">
    <location>
        <begin position="22"/>
        <end position="401"/>
    </location>
</feature>
<evidence type="ECO:0000313" key="2">
    <source>
        <dbReference type="EMBL" id="KAJ2673994.1"/>
    </source>
</evidence>
<proteinExistence type="predicted"/>
<accession>A0A9W8G5G8</accession>
<dbReference type="GO" id="GO:0005576">
    <property type="term" value="C:extracellular region"/>
    <property type="evidence" value="ECO:0007669"/>
    <property type="project" value="TreeGrafter"/>
</dbReference>
<organism evidence="2 3">
    <name type="scientific">Coemansia spiralis</name>
    <dbReference type="NCBI Taxonomy" id="417178"/>
    <lineage>
        <taxon>Eukaryota</taxon>
        <taxon>Fungi</taxon>
        <taxon>Fungi incertae sedis</taxon>
        <taxon>Zoopagomycota</taxon>
        <taxon>Kickxellomycotina</taxon>
        <taxon>Kickxellomycetes</taxon>
        <taxon>Kickxellales</taxon>
        <taxon>Kickxellaceae</taxon>
        <taxon>Coemansia</taxon>
    </lineage>
</organism>
<dbReference type="SUPFAM" id="SSF54556">
    <property type="entry name" value="Chitinase insertion domain"/>
    <property type="match status" value="1"/>
</dbReference>
<evidence type="ECO:0000313" key="3">
    <source>
        <dbReference type="Proteomes" id="UP001151518"/>
    </source>
</evidence>
<dbReference type="GO" id="GO:0008061">
    <property type="term" value="F:chitin binding"/>
    <property type="evidence" value="ECO:0007669"/>
    <property type="project" value="InterPro"/>
</dbReference>
<dbReference type="InterPro" id="IPR050314">
    <property type="entry name" value="Glycosyl_Hydrlase_18"/>
</dbReference>
<dbReference type="GO" id="GO:0006032">
    <property type="term" value="P:chitin catabolic process"/>
    <property type="evidence" value="ECO:0007669"/>
    <property type="project" value="TreeGrafter"/>
</dbReference>
<dbReference type="PANTHER" id="PTHR11177">
    <property type="entry name" value="CHITINASE"/>
    <property type="match status" value="1"/>
</dbReference>
<dbReference type="InterPro" id="IPR011583">
    <property type="entry name" value="Chitinase_II/V-like_cat"/>
</dbReference>
<sequence>MRLTQLVPCAIAFASLGVSTTDVVFGYLPTWQVSKADSIDFSKYTHITIAFAVPDESGHLSMDQGDSVLKEWVPRLSEAKAKVLVSLGGWTGSKYLSPIMSDKSKRDQMISNMVQWMQDYGFDGWDVDFEYPGRQGNTCHPFDAQKDTPNFLQFLRDLRQRLDSEFGTQDTRKLITLATRFQPFDGPQGPLADVSDFDSFVDYFNLMLYDFNGVWSDTTGPNAPLDHAPGKGLQFSARSSVQSWIDAGIPASKINAGLAFYGRTVTADSSLPGEAADNMYWPLRKAIPRGDGDDKEEADPSCGGPKAFSGIWKYSNMRTEGVLDFPDAAAAPWVRRFDKTTFTPWLFNTETKDFVSYDDPESIAAKTRFAIEKGLAGVMVWPATNDYQDELISAITSAMSS</sequence>
<dbReference type="AlphaFoldDB" id="A0A9W8G5G8"/>
<dbReference type="PROSITE" id="PS51910">
    <property type="entry name" value="GH18_2"/>
    <property type="match status" value="1"/>
</dbReference>
<dbReference type="GO" id="GO:0005975">
    <property type="term" value="P:carbohydrate metabolic process"/>
    <property type="evidence" value="ECO:0007669"/>
    <property type="project" value="InterPro"/>
</dbReference>
<protein>
    <recommendedName>
        <fullName evidence="1">GH18 domain-containing protein</fullName>
    </recommendedName>
</protein>
<dbReference type="InterPro" id="IPR029070">
    <property type="entry name" value="Chitinase_insertion_sf"/>
</dbReference>
<dbReference type="InterPro" id="IPR001223">
    <property type="entry name" value="Glyco_hydro18_cat"/>
</dbReference>
<comment type="caution">
    <text evidence="2">The sequence shown here is derived from an EMBL/GenBank/DDBJ whole genome shotgun (WGS) entry which is preliminary data.</text>
</comment>
<dbReference type="Gene3D" id="3.10.50.10">
    <property type="match status" value="1"/>
</dbReference>
<dbReference type="SUPFAM" id="SSF51445">
    <property type="entry name" value="(Trans)glycosidases"/>
    <property type="match status" value="1"/>
</dbReference>
<dbReference type="EMBL" id="JANBTW010000061">
    <property type="protein sequence ID" value="KAJ2673994.1"/>
    <property type="molecule type" value="Genomic_DNA"/>
</dbReference>
<dbReference type="GO" id="GO:0004568">
    <property type="term" value="F:chitinase activity"/>
    <property type="evidence" value="ECO:0007669"/>
    <property type="project" value="TreeGrafter"/>
</dbReference>
<reference evidence="2" key="1">
    <citation type="submission" date="2022-07" db="EMBL/GenBank/DDBJ databases">
        <title>Phylogenomic reconstructions and comparative analyses of Kickxellomycotina fungi.</title>
        <authorList>
            <person name="Reynolds N.K."/>
            <person name="Stajich J.E."/>
            <person name="Barry K."/>
            <person name="Grigoriev I.V."/>
            <person name="Crous P."/>
            <person name="Smith M.E."/>
        </authorList>
    </citation>
    <scope>NUCLEOTIDE SEQUENCE</scope>
    <source>
        <strain evidence="2">NRRL 3115</strain>
    </source>
</reference>
<dbReference type="PANTHER" id="PTHR11177:SF392">
    <property type="entry name" value="HAP41P"/>
    <property type="match status" value="1"/>
</dbReference>
<evidence type="ECO:0000259" key="1">
    <source>
        <dbReference type="PROSITE" id="PS51910"/>
    </source>
</evidence>